<sequence>MKKHNLLSLILLATATIACGDSEADKKNLFLIDPTGLKANYKPAENISLLVKNDQNKSIDSVVYYISEKRIGAVKGNEKLNVALSNELLPGYHPVKALVFYEGENVETDARIEVISSVKPKLLKYTIVNTYPHSETSYTQGLEFYRDTLIEGTGQYGSSKLLKTDYKTGNIYKSVDVEGNFFGEGITVLNNKIYQLTWRENVGFIYDANNLKRLETFQYFKKIEGWGLCNDGTNIYQSDGSEKIWVLNPINMKQVSHLNVYSEANKITAVNELEWVEGKIYGNVYQKDAVAVIDPKTGMVEGILDLRDLKTKVNMIGHDPANDVLNGLAYNPKTKTLFVTGKKWNKMFEIKVTE</sequence>
<dbReference type="PANTHER" id="PTHR31270:SF1">
    <property type="entry name" value="GLUTAMINYL-PEPTIDE CYCLOTRANSFERASE"/>
    <property type="match status" value="1"/>
</dbReference>
<dbReference type="InterPro" id="IPR011044">
    <property type="entry name" value="Quino_amine_DH_bsu"/>
</dbReference>
<dbReference type="PROSITE" id="PS51257">
    <property type="entry name" value="PROKAR_LIPOPROTEIN"/>
    <property type="match status" value="1"/>
</dbReference>
<dbReference type="Proteomes" id="UP000798602">
    <property type="component" value="Unassembled WGS sequence"/>
</dbReference>
<feature type="signal peptide" evidence="1">
    <location>
        <begin position="1"/>
        <end position="20"/>
    </location>
</feature>
<name>A0ABW9ZAW8_9FLAO</name>
<dbReference type="Pfam" id="PF05096">
    <property type="entry name" value="Glu_cyclase_2"/>
    <property type="match status" value="1"/>
</dbReference>
<evidence type="ECO:0000256" key="1">
    <source>
        <dbReference type="SAM" id="SignalP"/>
    </source>
</evidence>
<dbReference type="PANTHER" id="PTHR31270">
    <property type="entry name" value="GLUTAMINYL-PEPTIDE CYCLOTRANSFERASE"/>
    <property type="match status" value="1"/>
</dbReference>
<gene>
    <name evidence="2" type="ORF">GV828_10815</name>
</gene>
<dbReference type="SUPFAM" id="SSF50969">
    <property type="entry name" value="YVTN repeat-like/Quinoprotein amine dehydrogenase"/>
    <property type="match status" value="1"/>
</dbReference>
<comment type="caution">
    <text evidence="2">The sequence shown here is derived from an EMBL/GenBank/DDBJ whole genome shotgun (WGS) entry which is preliminary data.</text>
</comment>
<protein>
    <submittedName>
        <fullName evidence="2">Glutaminyl-peptide cyclotransferase</fullName>
    </submittedName>
</protein>
<proteinExistence type="predicted"/>
<organism evidence="2 3">
    <name type="scientific">Flavobacterium ichthyis</name>
    <dbReference type="NCBI Taxonomy" id="2698827"/>
    <lineage>
        <taxon>Bacteria</taxon>
        <taxon>Pseudomonadati</taxon>
        <taxon>Bacteroidota</taxon>
        <taxon>Flavobacteriia</taxon>
        <taxon>Flavobacteriales</taxon>
        <taxon>Flavobacteriaceae</taxon>
        <taxon>Flavobacterium</taxon>
    </lineage>
</organism>
<keyword evidence="1" id="KW-0732">Signal</keyword>
<dbReference type="EMBL" id="JAABLM010000013">
    <property type="protein sequence ID" value="NBL65692.1"/>
    <property type="molecule type" value="Genomic_DNA"/>
</dbReference>
<keyword evidence="3" id="KW-1185">Reference proteome</keyword>
<feature type="chain" id="PRO_5046049612" evidence="1">
    <location>
        <begin position="21"/>
        <end position="354"/>
    </location>
</feature>
<evidence type="ECO:0000313" key="2">
    <source>
        <dbReference type="EMBL" id="NBL65692.1"/>
    </source>
</evidence>
<accession>A0ABW9ZAW8</accession>
<evidence type="ECO:0000313" key="3">
    <source>
        <dbReference type="Proteomes" id="UP000798602"/>
    </source>
</evidence>
<reference evidence="3" key="1">
    <citation type="submission" date="2020-01" db="EMBL/GenBank/DDBJ databases">
        <title>Sphingomonas sp. strain CSW-10.</title>
        <authorList>
            <person name="Chen W.-M."/>
        </authorList>
    </citation>
    <scope>NUCLEOTIDE SEQUENCE [LARGE SCALE GENOMIC DNA]</scope>
    <source>
        <strain evidence="3">NST-5</strain>
    </source>
</reference>
<dbReference type="InterPro" id="IPR007788">
    <property type="entry name" value="QCT"/>
</dbReference>